<keyword evidence="1" id="KW-0472">Membrane</keyword>
<evidence type="ECO:0000256" key="1">
    <source>
        <dbReference type="SAM" id="Phobius"/>
    </source>
</evidence>
<keyword evidence="1" id="KW-0812">Transmembrane</keyword>
<dbReference type="Pfam" id="PF09898">
    <property type="entry name" value="DUF2125"/>
    <property type="match status" value="1"/>
</dbReference>
<reference evidence="3" key="1">
    <citation type="journal article" date="2019" name="Int. J. Syst. Evol. Microbiol.">
        <title>The Global Catalogue of Microorganisms (GCM) 10K type strain sequencing project: providing services to taxonomists for standard genome sequencing and annotation.</title>
        <authorList>
            <consortium name="The Broad Institute Genomics Platform"/>
            <consortium name="The Broad Institute Genome Sequencing Center for Infectious Disease"/>
            <person name="Wu L."/>
            <person name="Ma J."/>
        </authorList>
    </citation>
    <scope>NUCLEOTIDE SEQUENCE [LARGE SCALE GENOMIC DNA]</scope>
    <source>
        <strain evidence="3">DFY28</strain>
    </source>
</reference>
<comment type="caution">
    <text evidence="2">The sequence shown here is derived from an EMBL/GenBank/DDBJ whole genome shotgun (WGS) entry which is preliminary data.</text>
</comment>
<name>A0ABW4MXP1_9CAUL</name>
<keyword evidence="1" id="KW-1133">Transmembrane helix</keyword>
<keyword evidence="3" id="KW-1185">Reference proteome</keyword>
<feature type="transmembrane region" description="Helical" evidence="1">
    <location>
        <begin position="15"/>
        <end position="38"/>
    </location>
</feature>
<accession>A0ABW4MXP1</accession>
<dbReference type="EMBL" id="JBHUEY010000001">
    <property type="protein sequence ID" value="MFD1782479.1"/>
    <property type="molecule type" value="Genomic_DNA"/>
</dbReference>
<gene>
    <name evidence="2" type="ORF">ACFSC0_03655</name>
</gene>
<dbReference type="InterPro" id="IPR018666">
    <property type="entry name" value="DUF2125"/>
</dbReference>
<dbReference type="Proteomes" id="UP001597237">
    <property type="component" value="Unassembled WGS sequence"/>
</dbReference>
<protein>
    <submittedName>
        <fullName evidence="2">DUF2125 domain-containing protein</fullName>
    </submittedName>
</protein>
<proteinExistence type="predicted"/>
<dbReference type="RefSeq" id="WP_377280467.1">
    <property type="nucleotide sequence ID" value="NZ_JBHRSI010000001.1"/>
</dbReference>
<sequence>MSLPDTDPGRKPRRLGLILPFVIAALLIIAWSIGWFWLRSQAERGMDAQVEQMRASGYEISWKQRKVGGYPFRLNVSLTEARIREPSGWGLAAPRLEAQAPVYSLGNWIAAAPEGLTFTRPIGGPVEMKGRLIRASIGDLAGSPPSFSFEGRGLTFAPGAGAQPFALSAAELVELHLRAMPEDQGVVRFRVDQGKARLSGLFARIAGDKPVSMIFEGVMSEASSFRGRDWASAVRAWVDAGGQMSVRQGGITAGEALIGAQSGTLTVGSDGRLRGTLDASLQQAPRALEAMGETGVIPEDAAQAASIVAQARAVGGDLARATLTFQAGQTTLGPVAVGPAPRVY</sequence>
<evidence type="ECO:0000313" key="2">
    <source>
        <dbReference type="EMBL" id="MFD1782479.1"/>
    </source>
</evidence>
<organism evidence="2 3">
    <name type="scientific">Phenylobacterium terrae</name>
    <dbReference type="NCBI Taxonomy" id="2665495"/>
    <lineage>
        <taxon>Bacteria</taxon>
        <taxon>Pseudomonadati</taxon>
        <taxon>Pseudomonadota</taxon>
        <taxon>Alphaproteobacteria</taxon>
        <taxon>Caulobacterales</taxon>
        <taxon>Caulobacteraceae</taxon>
        <taxon>Phenylobacterium</taxon>
    </lineage>
</organism>
<evidence type="ECO:0000313" key="3">
    <source>
        <dbReference type="Proteomes" id="UP001597237"/>
    </source>
</evidence>